<evidence type="ECO:0000313" key="2">
    <source>
        <dbReference type="Proteomes" id="UP000024284"/>
    </source>
</evidence>
<dbReference type="Proteomes" id="UP000024284">
    <property type="component" value="Unassembled WGS sequence"/>
</dbReference>
<dbReference type="PATRIC" id="fig|1219045.3.peg.3652"/>
<dbReference type="EMBL" id="JFZA02000056">
    <property type="protein sequence ID" value="KFG88762.1"/>
    <property type="molecule type" value="Genomic_DNA"/>
</dbReference>
<dbReference type="AlphaFoldDB" id="A0A086P5U4"/>
<comment type="caution">
    <text evidence="1">The sequence shown here is derived from an EMBL/GenBank/DDBJ whole genome shotgun (WGS) entry which is preliminary data.</text>
</comment>
<dbReference type="OrthoDB" id="7478610at2"/>
<organism evidence="1 2">
    <name type="scientific">Sphingobium herbicidovorans (strain ATCC 700291 / DSM 11019 / CCUG 56400 / KCTC 2939 / LMG 18315 / NBRC 16415 / MH)</name>
    <name type="common">Sphingomonas herbicidovorans</name>
    <dbReference type="NCBI Taxonomy" id="1219045"/>
    <lineage>
        <taxon>Bacteria</taxon>
        <taxon>Pseudomonadati</taxon>
        <taxon>Pseudomonadota</taxon>
        <taxon>Alphaproteobacteria</taxon>
        <taxon>Sphingomonadales</taxon>
        <taxon>Sphingomonadaceae</taxon>
        <taxon>Sphingobium</taxon>
    </lineage>
</organism>
<name>A0A086P5U4_SPHHM</name>
<protein>
    <submittedName>
        <fullName evidence="1">Uncharacterized protein</fullName>
    </submittedName>
</protein>
<keyword evidence="2" id="KW-1185">Reference proteome</keyword>
<evidence type="ECO:0000313" key="1">
    <source>
        <dbReference type="EMBL" id="KFG88762.1"/>
    </source>
</evidence>
<proteinExistence type="predicted"/>
<dbReference type="RefSeq" id="WP_037468694.1">
    <property type="nucleotide sequence ID" value="NZ_BCZD01000014.1"/>
</dbReference>
<gene>
    <name evidence="1" type="ORF">BV98_003599</name>
</gene>
<sequence>MSGDMDAPYFFRRAREEAAKANNALARHAPAQEVAAHQELALRYKVRALAAASSPDQVLHDAMENFEMPGDAGTEKRTH</sequence>
<reference evidence="1" key="1">
    <citation type="submission" date="2014-08" db="EMBL/GenBank/DDBJ databases">
        <title>Draft genome sequences of Sphingobium herbicidovorans.</title>
        <authorList>
            <person name="Gan H.M."/>
            <person name="Gan H.Y."/>
            <person name="Savka M.A."/>
        </authorList>
    </citation>
    <scope>NUCLEOTIDE SEQUENCE [LARGE SCALE GENOMIC DNA]</scope>
    <source>
        <strain evidence="1">NBRC 16415</strain>
    </source>
</reference>
<accession>A0A086P5U4</accession>